<organism evidence="1 2">
    <name type="scientific">Trifolium medium</name>
    <dbReference type="NCBI Taxonomy" id="97028"/>
    <lineage>
        <taxon>Eukaryota</taxon>
        <taxon>Viridiplantae</taxon>
        <taxon>Streptophyta</taxon>
        <taxon>Embryophyta</taxon>
        <taxon>Tracheophyta</taxon>
        <taxon>Spermatophyta</taxon>
        <taxon>Magnoliopsida</taxon>
        <taxon>eudicotyledons</taxon>
        <taxon>Gunneridae</taxon>
        <taxon>Pentapetalae</taxon>
        <taxon>rosids</taxon>
        <taxon>fabids</taxon>
        <taxon>Fabales</taxon>
        <taxon>Fabaceae</taxon>
        <taxon>Papilionoideae</taxon>
        <taxon>50 kb inversion clade</taxon>
        <taxon>NPAAA clade</taxon>
        <taxon>Hologalegina</taxon>
        <taxon>IRL clade</taxon>
        <taxon>Trifolieae</taxon>
        <taxon>Trifolium</taxon>
    </lineage>
</organism>
<sequence>MWNQIMSALMVLRQMRSELTVPLTKLLARFRCYHHFERIVKK</sequence>
<evidence type="ECO:0000313" key="1">
    <source>
        <dbReference type="EMBL" id="MCH99269.1"/>
    </source>
</evidence>
<dbReference type="AlphaFoldDB" id="A0A392NJ44"/>
<comment type="caution">
    <text evidence="1">The sequence shown here is derived from an EMBL/GenBank/DDBJ whole genome shotgun (WGS) entry which is preliminary data.</text>
</comment>
<feature type="non-terminal residue" evidence="1">
    <location>
        <position position="42"/>
    </location>
</feature>
<protein>
    <submittedName>
        <fullName evidence="1">Uncharacterized protein</fullName>
    </submittedName>
</protein>
<proteinExistence type="predicted"/>
<accession>A0A392NJ44</accession>
<name>A0A392NJ44_9FABA</name>
<dbReference type="EMBL" id="LXQA010039846">
    <property type="protein sequence ID" value="MCH99269.1"/>
    <property type="molecule type" value="Genomic_DNA"/>
</dbReference>
<dbReference type="Proteomes" id="UP000265520">
    <property type="component" value="Unassembled WGS sequence"/>
</dbReference>
<evidence type="ECO:0000313" key="2">
    <source>
        <dbReference type="Proteomes" id="UP000265520"/>
    </source>
</evidence>
<reference evidence="1 2" key="1">
    <citation type="journal article" date="2018" name="Front. Plant Sci.">
        <title>Red Clover (Trifolium pratense) and Zigzag Clover (T. medium) - A Picture of Genomic Similarities and Differences.</title>
        <authorList>
            <person name="Dluhosova J."/>
            <person name="Istvanek J."/>
            <person name="Nedelnik J."/>
            <person name="Repkova J."/>
        </authorList>
    </citation>
    <scope>NUCLEOTIDE SEQUENCE [LARGE SCALE GENOMIC DNA]</scope>
    <source>
        <strain evidence="2">cv. 10/8</strain>
        <tissue evidence="1">Leaf</tissue>
    </source>
</reference>
<keyword evidence="2" id="KW-1185">Reference proteome</keyword>